<dbReference type="PANTHER" id="PTHR43767:SF12">
    <property type="entry name" value="AMP-DEPENDENT SYNTHETASE AND LIGASE"/>
    <property type="match status" value="1"/>
</dbReference>
<dbReference type="InterPro" id="IPR045851">
    <property type="entry name" value="AMP-bd_C_sf"/>
</dbReference>
<dbReference type="Gene3D" id="3.40.50.12780">
    <property type="entry name" value="N-terminal domain of ligase-like"/>
    <property type="match status" value="1"/>
</dbReference>
<evidence type="ECO:0000313" key="3">
    <source>
        <dbReference type="EMBL" id="RIX36242.1"/>
    </source>
</evidence>
<sequence>MTSSTHNSPSTSGDDTASEAFNSKKWLELYTPWTAHTIDLEDPKENPRGFTLPEIFWNGVHDYKDNTAFTFFNKSVTYKDFGRHVATAAAGLRKLGVMQGERVAIALPNCPQALTAFYATLTIGAVPTLHNPLYTAAELTHPFEDHAAKVGFFWDKMAGTAEQLRDKTPLDTVIAVSLPDAMPRVMQFALKLPIPPVKKLKEKLTGPAPEALPWNEFMGKGKSKAKSELGGGYTGGVGPKKPLDPTDPALILYTSGTTGKPKGAVLTHRNLIANLRQGLEWVEGLGKGPKPEVMLAALPIFHAYGLTMNITMAPMIGGEIQLLPAPEMDLVMRIMKKNMPTWMPGVPALYEKIMEAAEKKGLSIDGVRASFSGASALPASTVKKWESLTSGKIIEGYGLTETAPIIVGNPMGHGREGYIGVPFPSTEVRIADPDDPSKTLPDGEEGELLVRGPQVFKGYLNKPEETEKAFYKDWFRTGDMAVMEPDGFIKIVSRIKEMIITGGFNVYPAEVEEVLMEHESIEQASVVGVPRKDGSETVAAAVILAAGATLDKDALRAFAANKLTKYKVPRIFQELKELPADQMGKVRRREVQDIVKDFLKDIKHD</sequence>
<keyword evidence="3" id="KW-0436">Ligase</keyword>
<dbReference type="Pfam" id="PF13193">
    <property type="entry name" value="AMP-binding_C"/>
    <property type="match status" value="1"/>
</dbReference>
<dbReference type="OrthoDB" id="9803968at2"/>
<dbReference type="InterPro" id="IPR050237">
    <property type="entry name" value="ATP-dep_AMP-bd_enzyme"/>
</dbReference>
<dbReference type="EC" id="6.2.1.3" evidence="3"/>
<keyword evidence="4" id="KW-1185">Reference proteome</keyword>
<protein>
    <submittedName>
        <fullName evidence="3">Long-chain fatty acid--CoA ligase</fullName>
        <ecNumber evidence="3">6.2.1.3</ecNumber>
    </submittedName>
</protein>
<dbReference type="RefSeq" id="WP_119664368.1">
    <property type="nucleotide sequence ID" value="NZ_QXJK01000002.1"/>
</dbReference>
<dbReference type="Gene3D" id="3.30.300.30">
    <property type="match status" value="1"/>
</dbReference>
<comment type="caution">
    <text evidence="3">The sequence shown here is derived from an EMBL/GenBank/DDBJ whole genome shotgun (WGS) entry which is preliminary data.</text>
</comment>
<dbReference type="InterPro" id="IPR020845">
    <property type="entry name" value="AMP-binding_CS"/>
</dbReference>
<gene>
    <name evidence="3" type="ORF">D3M95_02935</name>
</gene>
<dbReference type="NCBIfam" id="NF004114">
    <property type="entry name" value="PRK05605.1"/>
    <property type="match status" value="1"/>
</dbReference>
<evidence type="ECO:0000259" key="2">
    <source>
        <dbReference type="Pfam" id="PF13193"/>
    </source>
</evidence>
<dbReference type="Pfam" id="PF00501">
    <property type="entry name" value="AMP-binding"/>
    <property type="match status" value="1"/>
</dbReference>
<evidence type="ECO:0000313" key="4">
    <source>
        <dbReference type="Proteomes" id="UP000285278"/>
    </source>
</evidence>
<dbReference type="SUPFAM" id="SSF56801">
    <property type="entry name" value="Acetyl-CoA synthetase-like"/>
    <property type="match status" value="1"/>
</dbReference>
<accession>A0A418Q930</accession>
<evidence type="ECO:0000259" key="1">
    <source>
        <dbReference type="Pfam" id="PF00501"/>
    </source>
</evidence>
<dbReference type="InterPro" id="IPR025110">
    <property type="entry name" value="AMP-bd_C"/>
</dbReference>
<feature type="domain" description="AMP-binding enzyme C-terminal" evidence="2">
    <location>
        <begin position="510"/>
        <end position="585"/>
    </location>
</feature>
<dbReference type="AlphaFoldDB" id="A0A418Q930"/>
<organism evidence="3 4">
    <name type="scientific">Corynebacterium falsenii</name>
    <dbReference type="NCBI Taxonomy" id="108486"/>
    <lineage>
        <taxon>Bacteria</taxon>
        <taxon>Bacillati</taxon>
        <taxon>Actinomycetota</taxon>
        <taxon>Actinomycetes</taxon>
        <taxon>Mycobacteriales</taxon>
        <taxon>Corynebacteriaceae</taxon>
        <taxon>Corynebacterium</taxon>
    </lineage>
</organism>
<dbReference type="PANTHER" id="PTHR43767">
    <property type="entry name" value="LONG-CHAIN-FATTY-ACID--COA LIGASE"/>
    <property type="match status" value="1"/>
</dbReference>
<name>A0A418Q930_9CORY</name>
<dbReference type="InterPro" id="IPR000873">
    <property type="entry name" value="AMP-dep_synth/lig_dom"/>
</dbReference>
<dbReference type="InterPro" id="IPR042099">
    <property type="entry name" value="ANL_N_sf"/>
</dbReference>
<dbReference type="GO" id="GO:0004467">
    <property type="term" value="F:long-chain fatty acid-CoA ligase activity"/>
    <property type="evidence" value="ECO:0007669"/>
    <property type="project" value="UniProtKB-EC"/>
</dbReference>
<dbReference type="EMBL" id="QXJK01000002">
    <property type="protein sequence ID" value="RIX36242.1"/>
    <property type="molecule type" value="Genomic_DNA"/>
</dbReference>
<reference evidence="3 4" key="1">
    <citation type="submission" date="2018-09" db="EMBL/GenBank/DDBJ databases">
        <title>Optimization and identification of Corynebacterium falsenii FN1-14 from fish paste.</title>
        <authorList>
            <person name="Daroonpunt R."/>
            <person name="Tanasupawat S."/>
        </authorList>
    </citation>
    <scope>NUCLEOTIDE SEQUENCE [LARGE SCALE GENOMIC DNA]</scope>
    <source>
        <strain evidence="3 4">FN1-14</strain>
    </source>
</reference>
<feature type="domain" description="AMP-dependent synthetase/ligase" evidence="1">
    <location>
        <begin position="60"/>
        <end position="460"/>
    </location>
</feature>
<dbReference type="PROSITE" id="PS00455">
    <property type="entry name" value="AMP_BINDING"/>
    <property type="match status" value="1"/>
</dbReference>
<dbReference type="Proteomes" id="UP000285278">
    <property type="component" value="Unassembled WGS sequence"/>
</dbReference>
<dbReference type="STRING" id="1451189.CFAL_11470"/>
<proteinExistence type="predicted"/>